<sequence>MEPTILCTELYLRLGDDELLVIDCRAPFDWEHHDLHIPGALRMLPTEVARDHRMLPDDELIVLCGGSPDGSDVRRVCRLLRMHGREAVCLDGGLPAWIRGGYPTERHVRAQVAGLHR</sequence>
<dbReference type="Pfam" id="PF00581">
    <property type="entry name" value="Rhodanese"/>
    <property type="match status" value="1"/>
</dbReference>
<dbReference type="OrthoDB" id="5382270at2"/>
<evidence type="ECO:0000259" key="1">
    <source>
        <dbReference type="PROSITE" id="PS50206"/>
    </source>
</evidence>
<reference evidence="2 5" key="2">
    <citation type="submission" date="2019-07" db="EMBL/GenBank/DDBJ databases">
        <title>Whole genome shotgun sequence of Myxococcus fulvus NBRC 100333.</title>
        <authorList>
            <person name="Hosoyama A."/>
            <person name="Uohara A."/>
            <person name="Ohji S."/>
            <person name="Ichikawa N."/>
        </authorList>
    </citation>
    <scope>NUCLEOTIDE SEQUENCE [LARGE SCALE GENOMIC DNA]</scope>
    <source>
        <strain evidence="2 5">NBRC 100333</strain>
    </source>
</reference>
<accession>A0A511T5B3</accession>
<evidence type="ECO:0000313" key="5">
    <source>
        <dbReference type="Proteomes" id="UP000321514"/>
    </source>
</evidence>
<dbReference type="Proteomes" id="UP000183760">
    <property type="component" value="Unassembled WGS sequence"/>
</dbReference>
<gene>
    <name evidence="2" type="ORF">MFU01_44070</name>
    <name evidence="3" type="ORF">SAMN05443572_10921</name>
</gene>
<evidence type="ECO:0000313" key="2">
    <source>
        <dbReference type="EMBL" id="GEN09370.1"/>
    </source>
</evidence>
<dbReference type="STRING" id="1334629.MFUL124B02_19005"/>
<dbReference type="EMBL" id="FOIB01000009">
    <property type="protein sequence ID" value="SEU31791.1"/>
    <property type="molecule type" value="Genomic_DNA"/>
</dbReference>
<evidence type="ECO:0000313" key="4">
    <source>
        <dbReference type="Proteomes" id="UP000183760"/>
    </source>
</evidence>
<dbReference type="CDD" id="cd00158">
    <property type="entry name" value="RHOD"/>
    <property type="match status" value="1"/>
</dbReference>
<dbReference type="SUPFAM" id="SSF52821">
    <property type="entry name" value="Rhodanese/Cell cycle control phosphatase"/>
    <property type="match status" value="1"/>
</dbReference>
<dbReference type="EMBL" id="BJXR01000034">
    <property type="protein sequence ID" value="GEN09370.1"/>
    <property type="molecule type" value="Genomic_DNA"/>
</dbReference>
<dbReference type="RefSeq" id="WP_046717892.1">
    <property type="nucleotide sequence ID" value="NZ_BJXR01000034.1"/>
</dbReference>
<evidence type="ECO:0000313" key="3">
    <source>
        <dbReference type="EMBL" id="SEU31791.1"/>
    </source>
</evidence>
<dbReference type="AlphaFoldDB" id="A0A511T5B3"/>
<feature type="domain" description="Rhodanese" evidence="1">
    <location>
        <begin position="15"/>
        <end position="106"/>
    </location>
</feature>
<dbReference type="Proteomes" id="UP000321514">
    <property type="component" value="Unassembled WGS sequence"/>
</dbReference>
<dbReference type="SMART" id="SM00450">
    <property type="entry name" value="RHOD"/>
    <property type="match status" value="1"/>
</dbReference>
<organism evidence="2 5">
    <name type="scientific">Myxococcus fulvus</name>
    <dbReference type="NCBI Taxonomy" id="33"/>
    <lineage>
        <taxon>Bacteria</taxon>
        <taxon>Pseudomonadati</taxon>
        <taxon>Myxococcota</taxon>
        <taxon>Myxococcia</taxon>
        <taxon>Myxococcales</taxon>
        <taxon>Cystobacterineae</taxon>
        <taxon>Myxococcaceae</taxon>
        <taxon>Myxococcus</taxon>
    </lineage>
</organism>
<dbReference type="PROSITE" id="PS50206">
    <property type="entry name" value="RHODANESE_3"/>
    <property type="match status" value="1"/>
</dbReference>
<dbReference type="InterPro" id="IPR036873">
    <property type="entry name" value="Rhodanese-like_dom_sf"/>
</dbReference>
<reference evidence="3 4" key="1">
    <citation type="submission" date="2016-10" db="EMBL/GenBank/DDBJ databases">
        <authorList>
            <person name="Varghese N."/>
            <person name="Submissions S."/>
        </authorList>
    </citation>
    <scope>NUCLEOTIDE SEQUENCE [LARGE SCALE GENOMIC DNA]</scope>
    <source>
        <strain evidence="3 4">DSM 16525</strain>
    </source>
</reference>
<dbReference type="InterPro" id="IPR001763">
    <property type="entry name" value="Rhodanese-like_dom"/>
</dbReference>
<dbReference type="Gene3D" id="3.40.250.10">
    <property type="entry name" value="Rhodanese-like domain"/>
    <property type="match status" value="1"/>
</dbReference>
<protein>
    <submittedName>
        <fullName evidence="3">Rhodanese-like domain-containing protein</fullName>
    </submittedName>
</protein>
<name>A0A511T5B3_MYXFU</name>
<keyword evidence="4" id="KW-1185">Reference proteome</keyword>
<comment type="caution">
    <text evidence="2">The sequence shown here is derived from an EMBL/GenBank/DDBJ whole genome shotgun (WGS) entry which is preliminary data.</text>
</comment>
<proteinExistence type="predicted"/>